<name>A0A7V1D361_9GAMM</name>
<dbReference type="InterPro" id="IPR050890">
    <property type="entry name" value="PTS_EIIA_component"/>
</dbReference>
<evidence type="ECO:0000256" key="10">
    <source>
        <dbReference type="ARBA" id="ARBA00042873"/>
    </source>
</evidence>
<dbReference type="PANTHER" id="PTHR45008">
    <property type="entry name" value="PTS SYSTEM GLUCOSE-SPECIFIC EIIA COMPONENT"/>
    <property type="match status" value="1"/>
</dbReference>
<dbReference type="AlphaFoldDB" id="A0A7V1D361"/>
<dbReference type="Proteomes" id="UP000886188">
    <property type="component" value="Unassembled WGS sequence"/>
</dbReference>
<dbReference type="SUPFAM" id="SSF51261">
    <property type="entry name" value="Duplicated hybrid motif"/>
    <property type="match status" value="1"/>
</dbReference>
<dbReference type="EMBL" id="DRGM01000210">
    <property type="protein sequence ID" value="HEA19037.1"/>
    <property type="molecule type" value="Genomic_DNA"/>
</dbReference>
<dbReference type="InterPro" id="IPR001127">
    <property type="entry name" value="PTS_EIIA_1_perm"/>
</dbReference>
<evidence type="ECO:0000256" key="1">
    <source>
        <dbReference type="ARBA" id="ARBA00004496"/>
    </source>
</evidence>
<feature type="domain" description="PTS EIIA type-1" evidence="11">
    <location>
        <begin position="37"/>
        <end position="140"/>
    </location>
</feature>
<evidence type="ECO:0000256" key="8">
    <source>
        <dbReference type="ARBA" id="ARBA00042296"/>
    </source>
</evidence>
<evidence type="ECO:0000256" key="6">
    <source>
        <dbReference type="ARBA" id="ARBA00022777"/>
    </source>
</evidence>
<comment type="caution">
    <text evidence="12">The sequence shown here is derived from an EMBL/GenBank/DDBJ whole genome shotgun (WGS) entry which is preliminary data.</text>
</comment>
<evidence type="ECO:0000256" key="5">
    <source>
        <dbReference type="ARBA" id="ARBA00022683"/>
    </source>
</evidence>
<proteinExistence type="predicted"/>
<comment type="subcellular location">
    <subcellularLocation>
        <location evidence="1">Cytoplasm</location>
    </subcellularLocation>
</comment>
<evidence type="ECO:0000313" key="12">
    <source>
        <dbReference type="EMBL" id="HEA19037.1"/>
    </source>
</evidence>
<keyword evidence="3 12" id="KW-0762">Sugar transport</keyword>
<keyword evidence="2" id="KW-0813">Transport</keyword>
<dbReference type="Pfam" id="PF00358">
    <property type="entry name" value="PTS_EIIA_1"/>
    <property type="match status" value="1"/>
</dbReference>
<keyword evidence="4" id="KW-0808">Transferase</keyword>
<dbReference type="InterPro" id="IPR011055">
    <property type="entry name" value="Dup_hybrid_motif"/>
</dbReference>
<evidence type="ECO:0000256" key="3">
    <source>
        <dbReference type="ARBA" id="ARBA00022597"/>
    </source>
</evidence>
<evidence type="ECO:0000256" key="4">
    <source>
        <dbReference type="ARBA" id="ARBA00022679"/>
    </source>
</evidence>
<keyword evidence="6" id="KW-0418">Kinase</keyword>
<sequence length="164" mass="18049">MKNLEISYLPQRQLTPNSIAICSPFSGKVMPLNEHPEPFFSYGTLGPGIMVALSNHKILAPFDGTLLQVKNAGTEFILQANNGLKVLLNLQLDPQQHIKQTHIAQLNGSKVTKGQRLAYFDLRDLSSPLLACLILLNGHQLIPMHYSLSHVSAGIDTLLTITKK</sequence>
<protein>
    <recommendedName>
        <fullName evidence="7">PTS system glucose-specific EIIA component</fullName>
    </recommendedName>
    <alternativeName>
        <fullName evidence="10">EIIA-Glc</fullName>
    </alternativeName>
    <alternativeName>
        <fullName evidence="9">EIII-Glc</fullName>
    </alternativeName>
    <alternativeName>
        <fullName evidence="8">Glucose-specific phosphotransferase enzyme IIA component</fullName>
    </alternativeName>
</protein>
<keyword evidence="5" id="KW-0598">Phosphotransferase system</keyword>
<dbReference type="PANTHER" id="PTHR45008:SF1">
    <property type="entry name" value="PTS SYSTEM GLUCOSE-SPECIFIC EIIA COMPONENT"/>
    <property type="match status" value="1"/>
</dbReference>
<organism evidence="12">
    <name type="scientific">Pseudoalteromonas prydzensis</name>
    <dbReference type="NCBI Taxonomy" id="182141"/>
    <lineage>
        <taxon>Bacteria</taxon>
        <taxon>Pseudomonadati</taxon>
        <taxon>Pseudomonadota</taxon>
        <taxon>Gammaproteobacteria</taxon>
        <taxon>Alteromonadales</taxon>
        <taxon>Pseudoalteromonadaceae</taxon>
        <taxon>Pseudoalteromonas</taxon>
    </lineage>
</organism>
<dbReference type="GO" id="GO:0005737">
    <property type="term" value="C:cytoplasm"/>
    <property type="evidence" value="ECO:0007669"/>
    <property type="project" value="UniProtKB-SubCell"/>
</dbReference>
<evidence type="ECO:0000256" key="2">
    <source>
        <dbReference type="ARBA" id="ARBA00022448"/>
    </source>
</evidence>
<dbReference type="GO" id="GO:0009401">
    <property type="term" value="P:phosphoenolpyruvate-dependent sugar phosphotransferase system"/>
    <property type="evidence" value="ECO:0007669"/>
    <property type="project" value="UniProtKB-KW"/>
</dbReference>
<evidence type="ECO:0000256" key="7">
    <source>
        <dbReference type="ARBA" id="ARBA00039163"/>
    </source>
</evidence>
<evidence type="ECO:0000256" key="9">
    <source>
        <dbReference type="ARBA" id="ARBA00042526"/>
    </source>
</evidence>
<dbReference type="GO" id="GO:0016301">
    <property type="term" value="F:kinase activity"/>
    <property type="evidence" value="ECO:0007669"/>
    <property type="project" value="UniProtKB-KW"/>
</dbReference>
<dbReference type="PROSITE" id="PS51093">
    <property type="entry name" value="PTS_EIIA_TYPE_1"/>
    <property type="match status" value="1"/>
</dbReference>
<evidence type="ECO:0000259" key="11">
    <source>
        <dbReference type="PROSITE" id="PS51093"/>
    </source>
</evidence>
<gene>
    <name evidence="12" type="ORF">ENH88_21815</name>
</gene>
<reference evidence="12" key="1">
    <citation type="journal article" date="2020" name="mSystems">
        <title>Genome- and Community-Level Interaction Insights into Carbon Utilization and Element Cycling Functions of Hydrothermarchaeota in Hydrothermal Sediment.</title>
        <authorList>
            <person name="Zhou Z."/>
            <person name="Liu Y."/>
            <person name="Xu W."/>
            <person name="Pan J."/>
            <person name="Luo Z.H."/>
            <person name="Li M."/>
        </authorList>
    </citation>
    <scope>NUCLEOTIDE SEQUENCE [LARGE SCALE GENOMIC DNA]</scope>
    <source>
        <strain evidence="12">HyVt-346</strain>
    </source>
</reference>
<accession>A0A7V1D361</accession>
<dbReference type="RefSeq" id="WP_304185560.1">
    <property type="nucleotide sequence ID" value="NZ_DRGM01000210.1"/>
</dbReference>
<dbReference type="Gene3D" id="2.70.70.10">
    <property type="entry name" value="Glucose Permease (Domain IIA)"/>
    <property type="match status" value="1"/>
</dbReference>